<comment type="caution">
    <text evidence="2">The sequence shown here is derived from an EMBL/GenBank/DDBJ whole genome shotgun (WGS) entry which is preliminary data.</text>
</comment>
<accession>A0A8J2Z4L0</accession>
<dbReference type="PANTHER" id="PTHR46124:SF3">
    <property type="entry name" value="HYDROLASE"/>
    <property type="match status" value="1"/>
</dbReference>
<name>A0A8J2Z4L0_9GAMM</name>
<keyword evidence="1" id="KW-0479">Metal-binding</keyword>
<keyword evidence="3" id="KW-1185">Reference proteome</keyword>
<evidence type="ECO:0000313" key="3">
    <source>
        <dbReference type="Proteomes" id="UP000636949"/>
    </source>
</evidence>
<feature type="binding site" evidence="1">
    <location>
        <position position="76"/>
    </location>
    <ligand>
        <name>a divalent metal cation</name>
        <dbReference type="ChEBI" id="CHEBI:60240"/>
        <label>1</label>
    </ligand>
</feature>
<sequence>MRNNLLDQCVEQDITHFINPAVAFSNWQRVIDLSLQYPSITPALGLHPCFVEQHQKEHLNALKPWLLAHHIPLVGEIGLDKRFIESFDQQVFFFNEQLAIAQDLQMPVIIHSVKAHHEVIATLKHHHFMHGGIIHAFSGSFNIARSYCDLGFKLGIGSILHYPNSKLPNVLKRIGIENILLETDSPDMSIPNSANEINTPLSLLQTRDLLVDIFNLSKDQIHRILAQNAQQII</sequence>
<dbReference type="Pfam" id="PF01026">
    <property type="entry name" value="TatD_DNase"/>
    <property type="match status" value="1"/>
</dbReference>
<dbReference type="PANTHER" id="PTHR46124">
    <property type="entry name" value="D-AMINOACYL-TRNA DEACYLASE"/>
    <property type="match status" value="1"/>
</dbReference>
<reference evidence="2" key="2">
    <citation type="submission" date="2020-09" db="EMBL/GenBank/DDBJ databases">
        <authorList>
            <person name="Sun Q."/>
            <person name="Zhou Y."/>
        </authorList>
    </citation>
    <scope>NUCLEOTIDE SEQUENCE</scope>
    <source>
        <strain evidence="2">CGMCC 1.15758</strain>
    </source>
</reference>
<gene>
    <name evidence="2" type="primary">yjjV</name>
    <name evidence="2" type="ORF">GCM10010995_14550</name>
</gene>
<feature type="binding site" evidence="1">
    <location>
        <position position="111"/>
    </location>
    <ligand>
        <name>a divalent metal cation</name>
        <dbReference type="ChEBI" id="CHEBI:60240"/>
        <label>2</label>
    </ligand>
</feature>
<dbReference type="InterPro" id="IPR032466">
    <property type="entry name" value="Metal_Hydrolase"/>
</dbReference>
<dbReference type="GO" id="GO:0046872">
    <property type="term" value="F:metal ion binding"/>
    <property type="evidence" value="ECO:0007669"/>
    <property type="project" value="UniProtKB-KW"/>
</dbReference>
<proteinExistence type="predicted"/>
<feature type="binding site" evidence="1">
    <location>
        <position position="135"/>
    </location>
    <ligand>
        <name>a divalent metal cation</name>
        <dbReference type="ChEBI" id="CHEBI:60240"/>
        <label>2</label>
    </ligand>
</feature>
<dbReference type="GO" id="GO:0016788">
    <property type="term" value="F:hydrolase activity, acting on ester bonds"/>
    <property type="evidence" value="ECO:0007669"/>
    <property type="project" value="InterPro"/>
</dbReference>
<dbReference type="Proteomes" id="UP000636949">
    <property type="component" value="Unassembled WGS sequence"/>
</dbReference>
<dbReference type="AlphaFoldDB" id="A0A8J2Z4L0"/>
<dbReference type="EMBL" id="BMJS01000014">
    <property type="protein sequence ID" value="GGF98399.1"/>
    <property type="molecule type" value="Genomic_DNA"/>
</dbReference>
<dbReference type="GO" id="GO:0005829">
    <property type="term" value="C:cytosol"/>
    <property type="evidence" value="ECO:0007669"/>
    <property type="project" value="TreeGrafter"/>
</dbReference>
<feature type="binding site" evidence="1">
    <location>
        <position position="184"/>
    </location>
    <ligand>
        <name>a divalent metal cation</name>
        <dbReference type="ChEBI" id="CHEBI:60240"/>
        <label>1</label>
    </ligand>
</feature>
<evidence type="ECO:0000313" key="2">
    <source>
        <dbReference type="EMBL" id="GGF98399.1"/>
    </source>
</evidence>
<dbReference type="CDD" id="cd01310">
    <property type="entry name" value="TatD_DNAse"/>
    <property type="match status" value="1"/>
</dbReference>
<dbReference type="SUPFAM" id="SSF51556">
    <property type="entry name" value="Metallo-dependent hydrolases"/>
    <property type="match status" value="1"/>
</dbReference>
<dbReference type="InterPro" id="IPR001130">
    <property type="entry name" value="TatD-like"/>
</dbReference>
<organism evidence="2 3">
    <name type="scientific">Cysteiniphilum litorale</name>
    <dbReference type="NCBI Taxonomy" id="2056700"/>
    <lineage>
        <taxon>Bacteria</taxon>
        <taxon>Pseudomonadati</taxon>
        <taxon>Pseudomonadota</taxon>
        <taxon>Gammaproteobacteria</taxon>
        <taxon>Thiotrichales</taxon>
        <taxon>Fastidiosibacteraceae</taxon>
        <taxon>Cysteiniphilum</taxon>
    </lineage>
</organism>
<dbReference type="PIRSF" id="PIRSF005902">
    <property type="entry name" value="DNase_TatD"/>
    <property type="match status" value="1"/>
</dbReference>
<reference evidence="2" key="1">
    <citation type="journal article" date="2014" name="Int. J. Syst. Evol. Microbiol.">
        <title>Complete genome sequence of Corynebacterium casei LMG S-19264T (=DSM 44701T), isolated from a smear-ripened cheese.</title>
        <authorList>
            <consortium name="US DOE Joint Genome Institute (JGI-PGF)"/>
            <person name="Walter F."/>
            <person name="Albersmeier A."/>
            <person name="Kalinowski J."/>
            <person name="Ruckert C."/>
        </authorList>
    </citation>
    <scope>NUCLEOTIDE SEQUENCE</scope>
    <source>
        <strain evidence="2">CGMCC 1.15758</strain>
    </source>
</reference>
<dbReference type="Gene3D" id="3.20.20.140">
    <property type="entry name" value="Metal-dependent hydrolases"/>
    <property type="match status" value="1"/>
</dbReference>
<evidence type="ECO:0008006" key="4">
    <source>
        <dbReference type="Google" id="ProtNLM"/>
    </source>
</evidence>
<protein>
    <recommendedName>
        <fullName evidence="4">TatD DNase family protein</fullName>
    </recommendedName>
</protein>
<evidence type="ECO:0000256" key="1">
    <source>
        <dbReference type="PIRSR" id="PIRSR005902-1"/>
    </source>
</evidence>